<gene>
    <name evidence="5" type="ORF">CRM22_003759</name>
</gene>
<dbReference type="OrthoDB" id="6489092at2759"/>
<dbReference type="Proteomes" id="UP000308267">
    <property type="component" value="Unassembled WGS sequence"/>
</dbReference>
<organism evidence="5 6">
    <name type="scientific">Opisthorchis felineus</name>
    <dbReference type="NCBI Taxonomy" id="147828"/>
    <lineage>
        <taxon>Eukaryota</taxon>
        <taxon>Metazoa</taxon>
        <taxon>Spiralia</taxon>
        <taxon>Lophotrochozoa</taxon>
        <taxon>Platyhelminthes</taxon>
        <taxon>Trematoda</taxon>
        <taxon>Digenea</taxon>
        <taxon>Opisthorchiida</taxon>
        <taxon>Opisthorchiata</taxon>
        <taxon>Opisthorchiidae</taxon>
        <taxon>Opisthorchis</taxon>
    </lineage>
</organism>
<reference evidence="5 6" key="1">
    <citation type="journal article" date="2019" name="BMC Genomics">
        <title>New insights from Opisthorchis felineus genome: update on genomics of the epidemiologically important liver flukes.</title>
        <authorList>
            <person name="Ershov N.I."/>
            <person name="Mordvinov V.A."/>
            <person name="Prokhortchouk E.B."/>
            <person name="Pakharukova M.Y."/>
            <person name="Gunbin K.V."/>
            <person name="Ustyantsev K."/>
            <person name="Genaev M.A."/>
            <person name="Blinov A.G."/>
            <person name="Mazur A."/>
            <person name="Boulygina E."/>
            <person name="Tsygankova S."/>
            <person name="Khrameeva E."/>
            <person name="Chekanov N."/>
            <person name="Fan G."/>
            <person name="Xiao A."/>
            <person name="Zhang H."/>
            <person name="Xu X."/>
            <person name="Yang H."/>
            <person name="Solovyev V."/>
            <person name="Lee S.M."/>
            <person name="Liu X."/>
            <person name="Afonnikov D.A."/>
            <person name="Skryabin K.G."/>
        </authorList>
    </citation>
    <scope>NUCLEOTIDE SEQUENCE [LARGE SCALE GENOMIC DNA]</scope>
    <source>
        <strain evidence="5">AK-0245</strain>
        <tissue evidence="5">Whole organism</tissue>
    </source>
</reference>
<accession>A0A4S2LZP1</accession>
<dbReference type="Gene3D" id="2.60.40.770">
    <property type="match status" value="1"/>
</dbReference>
<proteinExistence type="inferred from homology"/>
<dbReference type="InterPro" id="IPR014756">
    <property type="entry name" value="Ig_E-set"/>
</dbReference>
<dbReference type="STRING" id="147828.A0A4S2LZP1"/>
<dbReference type="EMBL" id="SJOL01006065">
    <property type="protein sequence ID" value="TGZ69400.1"/>
    <property type="molecule type" value="Genomic_DNA"/>
</dbReference>
<evidence type="ECO:0000313" key="6">
    <source>
        <dbReference type="Proteomes" id="UP000308267"/>
    </source>
</evidence>
<dbReference type="GO" id="GO:0005576">
    <property type="term" value="C:extracellular region"/>
    <property type="evidence" value="ECO:0007669"/>
    <property type="project" value="UniProtKB-SubCell"/>
</dbReference>
<comment type="caution">
    <text evidence="5">The sequence shown here is derived from an EMBL/GenBank/DDBJ whole genome shotgun (WGS) entry which is preliminary data.</text>
</comment>
<dbReference type="AlphaFoldDB" id="A0A4S2LZP1"/>
<feature type="domain" description="MD-2-related lipid-recognition" evidence="4">
    <location>
        <begin position="56"/>
        <end position="178"/>
    </location>
</feature>
<dbReference type="InterPro" id="IPR039670">
    <property type="entry name" value="NPC2-like"/>
</dbReference>
<keyword evidence="3" id="KW-0964">Secreted</keyword>
<dbReference type="InterPro" id="IPR003172">
    <property type="entry name" value="ML_dom"/>
</dbReference>
<keyword evidence="6" id="KW-1185">Reference proteome</keyword>
<evidence type="ECO:0000256" key="2">
    <source>
        <dbReference type="ARBA" id="ARBA00006370"/>
    </source>
</evidence>
<dbReference type="GO" id="GO:0015918">
    <property type="term" value="P:sterol transport"/>
    <property type="evidence" value="ECO:0007669"/>
    <property type="project" value="InterPro"/>
</dbReference>
<protein>
    <recommendedName>
        <fullName evidence="4">MD-2-related lipid-recognition domain-containing protein</fullName>
    </recommendedName>
</protein>
<comment type="subcellular location">
    <subcellularLocation>
        <location evidence="1">Secreted</location>
    </subcellularLocation>
</comment>
<evidence type="ECO:0000313" key="5">
    <source>
        <dbReference type="EMBL" id="TGZ69400.1"/>
    </source>
</evidence>
<dbReference type="FunFam" id="2.60.40.770:FF:000001">
    <property type="entry name" value="NPC intracellular cholesterol transporter 2"/>
    <property type="match status" value="1"/>
</dbReference>
<dbReference type="Pfam" id="PF02221">
    <property type="entry name" value="E1_DerP2_DerF2"/>
    <property type="match status" value="1"/>
</dbReference>
<comment type="similarity">
    <text evidence="2">Belongs to the NPC2 family.</text>
</comment>
<dbReference type="GO" id="GO:0032934">
    <property type="term" value="F:sterol binding"/>
    <property type="evidence" value="ECO:0007669"/>
    <property type="project" value="InterPro"/>
</dbReference>
<sequence>MKTRPCSRIRQNFRIYIIWTLRKLGLRLAAYTMRLFILLTFSVPLCLIRFAEAVRFTDCGSRGVVPTSVHISVCNRDPCTLTKGTTITITINFVATSNVSPGGALIRGMSAGERSQLPMPHNGVCGRVIPPCPIQTGETYAYYYTGEVPNSLPTGLMTIRWELLNFHGAPFLCVEFRVLIAQAP</sequence>
<name>A0A4S2LZP1_OPIFE</name>
<dbReference type="PANTHER" id="PTHR11306:SF68">
    <property type="entry name" value="NPC INTRACELLULAR CHOLESTEROL TRANSPORTER 2"/>
    <property type="match status" value="1"/>
</dbReference>
<evidence type="ECO:0000256" key="1">
    <source>
        <dbReference type="ARBA" id="ARBA00004613"/>
    </source>
</evidence>
<dbReference type="SUPFAM" id="SSF81296">
    <property type="entry name" value="E set domains"/>
    <property type="match status" value="1"/>
</dbReference>
<evidence type="ECO:0000259" key="4">
    <source>
        <dbReference type="SMART" id="SM00737"/>
    </source>
</evidence>
<dbReference type="PANTHER" id="PTHR11306">
    <property type="entry name" value="NIEMANN PICK TYPE C2 PROTEIN NPC2-RELATED"/>
    <property type="match status" value="1"/>
</dbReference>
<evidence type="ECO:0000256" key="3">
    <source>
        <dbReference type="ARBA" id="ARBA00022525"/>
    </source>
</evidence>
<dbReference type="SMART" id="SM00737">
    <property type="entry name" value="ML"/>
    <property type="match status" value="1"/>
</dbReference>